<dbReference type="Pfam" id="PF16702">
    <property type="entry name" value="DUF5063"/>
    <property type="match status" value="1"/>
</dbReference>
<gene>
    <name evidence="1" type="ORF">HMPREF9134_00529</name>
</gene>
<evidence type="ECO:0008006" key="3">
    <source>
        <dbReference type="Google" id="ProtNLM"/>
    </source>
</evidence>
<organism evidence="1 2">
    <name type="scientific">Porphyromonas catoniae F0037</name>
    <dbReference type="NCBI Taxonomy" id="1127696"/>
    <lineage>
        <taxon>Bacteria</taxon>
        <taxon>Pseudomonadati</taxon>
        <taxon>Bacteroidota</taxon>
        <taxon>Bacteroidia</taxon>
        <taxon>Bacteroidales</taxon>
        <taxon>Porphyromonadaceae</taxon>
        <taxon>Porphyromonas</taxon>
    </lineage>
</organism>
<protein>
    <recommendedName>
        <fullName evidence="3">DUF5063 domain-containing protein</fullName>
    </recommendedName>
</protein>
<name>L1NFN2_9PORP</name>
<accession>L1NFN2</accession>
<comment type="caution">
    <text evidence="1">The sequence shown here is derived from an EMBL/GenBank/DDBJ whole genome shotgun (WGS) entry which is preliminary data.</text>
</comment>
<dbReference type="Proteomes" id="UP000010408">
    <property type="component" value="Unassembled WGS sequence"/>
</dbReference>
<dbReference type="EMBL" id="AMEQ01000018">
    <property type="protein sequence ID" value="EKY02141.1"/>
    <property type="molecule type" value="Genomic_DNA"/>
</dbReference>
<dbReference type="STRING" id="1127696.HMPREF9134_00529"/>
<proteinExistence type="predicted"/>
<dbReference type="InterPro" id="IPR038312">
    <property type="entry name" value="DUF5063_sf"/>
</dbReference>
<sequence length="200" mass="22949">MESNEQPIKSLYTQEVLEFAAVGVKFAGLMEQASAFEKRQFVHETVLILPQLYLSTLRLPDYLYSPEQDYIEEFVTEETYETVRLRLAELLGEEDSFLSCQAEDMQYSDTPLASFVSECMADVYQQTVNLLGILRDENEEALPAAIGRCLFYFRTYTGARLLEALTALHRVHTQLLSLTDDEEDYSDTEEGSEKLYEGLF</sequence>
<dbReference type="HOGENOM" id="CLU_1375822_0_0_10"/>
<dbReference type="RefSeq" id="WP_005468714.1">
    <property type="nucleotide sequence ID" value="NZ_KB291043.1"/>
</dbReference>
<dbReference type="Gene3D" id="1.20.120.1550">
    <property type="entry name" value="Protein of unknown function DUF5063"/>
    <property type="match status" value="1"/>
</dbReference>
<evidence type="ECO:0000313" key="1">
    <source>
        <dbReference type="EMBL" id="EKY02141.1"/>
    </source>
</evidence>
<dbReference type="InterPro" id="IPR032025">
    <property type="entry name" value="DUF5063"/>
</dbReference>
<reference evidence="1 2" key="1">
    <citation type="submission" date="2012-05" db="EMBL/GenBank/DDBJ databases">
        <authorList>
            <person name="Weinstock G."/>
            <person name="Sodergren E."/>
            <person name="Lobos E.A."/>
            <person name="Fulton L."/>
            <person name="Fulton R."/>
            <person name="Courtney L."/>
            <person name="Fronick C."/>
            <person name="O'Laughlin M."/>
            <person name="Godfrey J."/>
            <person name="Wilson R.M."/>
            <person name="Miner T."/>
            <person name="Farmer C."/>
            <person name="Delehaunty K."/>
            <person name="Cordes M."/>
            <person name="Minx P."/>
            <person name="Tomlinson C."/>
            <person name="Chen J."/>
            <person name="Wollam A."/>
            <person name="Pepin K.H."/>
            <person name="Bhonagiri V."/>
            <person name="Zhang X."/>
            <person name="Suruliraj S."/>
            <person name="Warren W."/>
            <person name="Mitreva M."/>
            <person name="Mardis E.R."/>
            <person name="Wilson R.K."/>
        </authorList>
    </citation>
    <scope>NUCLEOTIDE SEQUENCE [LARGE SCALE GENOMIC DNA]</scope>
    <source>
        <strain evidence="1 2">F0037</strain>
    </source>
</reference>
<dbReference type="AlphaFoldDB" id="L1NFN2"/>
<evidence type="ECO:0000313" key="2">
    <source>
        <dbReference type="Proteomes" id="UP000010408"/>
    </source>
</evidence>
<dbReference type="PATRIC" id="fig|1127696.3.peg.465"/>
<dbReference type="eggNOG" id="ENOG50318R1">
    <property type="taxonomic scope" value="Bacteria"/>
</dbReference>